<dbReference type="Pfam" id="PF07497">
    <property type="entry name" value="Rho_RNA_bind"/>
    <property type="match status" value="1"/>
</dbReference>
<dbReference type="Proteomes" id="UP000034128">
    <property type="component" value="Unassembled WGS sequence"/>
</dbReference>
<feature type="binding site" evidence="9">
    <location>
        <begin position="176"/>
        <end position="181"/>
    </location>
    <ligand>
        <name>ATP</name>
        <dbReference type="ChEBI" id="CHEBI:30616"/>
    </ligand>
</feature>
<dbReference type="GO" id="GO:0005524">
    <property type="term" value="F:ATP binding"/>
    <property type="evidence" value="ECO:0007669"/>
    <property type="project" value="UniProtKB-UniRule"/>
</dbReference>
<dbReference type="NCBIfam" id="NF006886">
    <property type="entry name" value="PRK09376.1"/>
    <property type="match status" value="1"/>
</dbReference>
<evidence type="ECO:0000256" key="4">
    <source>
        <dbReference type="ARBA" id="ARBA00022806"/>
    </source>
</evidence>
<dbReference type="GO" id="GO:0016787">
    <property type="term" value="F:hydrolase activity"/>
    <property type="evidence" value="ECO:0007669"/>
    <property type="project" value="UniProtKB-KW"/>
</dbReference>
<comment type="caution">
    <text evidence="14">The sequence shown here is derived from an EMBL/GenBank/DDBJ whole genome shotgun (WGS) entry which is preliminary data.</text>
</comment>
<dbReference type="GO" id="GO:0008186">
    <property type="term" value="F:ATP-dependent activity, acting on RNA"/>
    <property type="evidence" value="ECO:0007669"/>
    <property type="project" value="UniProtKB-UniRule"/>
</dbReference>
<dbReference type="PANTHER" id="PTHR46425">
    <property type="entry name" value="TRANSCRIPTION TERMINATION FACTOR RHO"/>
    <property type="match status" value="1"/>
</dbReference>
<comment type="function">
    <text evidence="9">Facilitates transcription termination by a mechanism that involves Rho binding to the nascent RNA, activation of Rho's RNA-dependent ATPase activity, and release of the mRNA from the DNA template.</text>
</comment>
<evidence type="ECO:0000256" key="12">
    <source>
        <dbReference type="SAM" id="MobiDB-lite"/>
    </source>
</evidence>
<keyword evidence="3 9" id="KW-0378">Hydrolase</keyword>
<dbReference type="InterPro" id="IPR011129">
    <property type="entry name" value="CSD"/>
</dbReference>
<feature type="compositionally biased region" description="Polar residues" evidence="12">
    <location>
        <begin position="8"/>
        <end position="32"/>
    </location>
</feature>
<keyword evidence="2 9" id="KW-0547">Nucleotide-binding</keyword>
<dbReference type="SMART" id="SM00382">
    <property type="entry name" value="AAA"/>
    <property type="match status" value="1"/>
</dbReference>
<dbReference type="EC" id="3.6.4.-" evidence="9 10"/>
<dbReference type="InterPro" id="IPR011113">
    <property type="entry name" value="Rho_RNA-bd"/>
</dbReference>
<dbReference type="PROSITE" id="PS51856">
    <property type="entry name" value="RHO_RNA_BD"/>
    <property type="match status" value="1"/>
</dbReference>
<keyword evidence="1 9" id="KW-0806">Transcription termination</keyword>
<dbReference type="HAMAP" id="MF_01884">
    <property type="entry name" value="Rho"/>
    <property type="match status" value="1"/>
</dbReference>
<dbReference type="AlphaFoldDB" id="A0A0G1HFJ7"/>
<evidence type="ECO:0000256" key="8">
    <source>
        <dbReference type="ARBA" id="ARBA00023163"/>
    </source>
</evidence>
<dbReference type="PANTHER" id="PTHR46425:SF1">
    <property type="entry name" value="TRANSCRIPTION TERMINATION FACTOR RHO"/>
    <property type="match status" value="1"/>
</dbReference>
<feature type="binding site" evidence="9">
    <location>
        <position position="219"/>
    </location>
    <ligand>
        <name>ATP</name>
        <dbReference type="ChEBI" id="CHEBI:30616"/>
    </ligand>
</feature>
<dbReference type="InterPro" id="IPR003593">
    <property type="entry name" value="AAA+_ATPase"/>
</dbReference>
<sequence>MNGRKPNGQVTYSSFAQDGQGQTGSSSANYYHQPQQNQAPYQDYLDMYQGEMVPVEGILEILPDYGILRHDDRVLVDDKDVNASLPKDVYISLSQIKRFALRVGDKVKGQARPPKEGERYLSMLKVEKVEDLDPEEAKKRPNFQKLTPIFPNEWMKLETDTDIVSTRLIDIISPIGKGQRAMIVAPPKAGKTFLLKDIAHGITENYPDVVLMVALIGERPEEVTDMRRSVKGEVFSSNFDEKAEDQTRVAEVCLERSKRLAEKGMDVIILMDSLTRLARAYNMVVPPSGRTLSGGFDPSALYPPKHFFGAARKFEEGGSLTIIATALVDTGSKMDDVIFEEFKGTGNMELKLDRSLSERRIFPAIDIKGSSTRHEEKLYDAKTLDAVYRLRRMVDLLDDREATELVIQRLKKSKSNKEFLDTLHQAQSA</sequence>
<dbReference type="CDD" id="cd01128">
    <property type="entry name" value="rho_factor_C"/>
    <property type="match status" value="1"/>
</dbReference>
<dbReference type="GO" id="GO:0004386">
    <property type="term" value="F:helicase activity"/>
    <property type="evidence" value="ECO:0007669"/>
    <property type="project" value="UniProtKB-UniRule"/>
</dbReference>
<keyword evidence="7 9" id="KW-0805">Transcription regulation</keyword>
<keyword evidence="6 9" id="KW-0694">RNA-binding</keyword>
<keyword evidence="5 9" id="KW-0067">ATP-binding</keyword>
<gene>
    <name evidence="9" type="primary">rho</name>
    <name evidence="14" type="ORF">UW36_C0002G0042</name>
</gene>
<dbReference type="SUPFAM" id="SSF52540">
    <property type="entry name" value="P-loop containing nucleoside triphosphate hydrolases"/>
    <property type="match status" value="1"/>
</dbReference>
<dbReference type="EMBL" id="LCIA01000002">
    <property type="protein sequence ID" value="KKT45655.1"/>
    <property type="molecule type" value="Genomic_DNA"/>
</dbReference>
<evidence type="ECO:0000256" key="7">
    <source>
        <dbReference type="ARBA" id="ARBA00023015"/>
    </source>
</evidence>
<dbReference type="Pfam" id="PF00006">
    <property type="entry name" value="ATP-synt_ab"/>
    <property type="match status" value="1"/>
</dbReference>
<feature type="region of interest" description="Disordered" evidence="12">
    <location>
        <begin position="1"/>
        <end position="32"/>
    </location>
</feature>
<keyword evidence="4 9" id="KW-0347">Helicase</keyword>
<evidence type="ECO:0000256" key="1">
    <source>
        <dbReference type="ARBA" id="ARBA00022472"/>
    </source>
</evidence>
<comment type="similarity">
    <text evidence="9 11">Belongs to the Rho family.</text>
</comment>
<dbReference type="InterPro" id="IPR012340">
    <property type="entry name" value="NA-bd_OB-fold"/>
</dbReference>
<dbReference type="Gene3D" id="2.40.50.140">
    <property type="entry name" value="Nucleic acid-binding proteins"/>
    <property type="match status" value="1"/>
</dbReference>
<organism evidence="14 15">
    <name type="scientific">candidate division WWE3 bacterium GW2011_GWA2_44_16</name>
    <dbReference type="NCBI Taxonomy" id="1619110"/>
    <lineage>
        <taxon>Bacteria</taxon>
        <taxon>Katanobacteria</taxon>
    </lineage>
</organism>
<dbReference type="GO" id="GO:0003723">
    <property type="term" value="F:RNA binding"/>
    <property type="evidence" value="ECO:0007669"/>
    <property type="project" value="UniProtKB-UniRule"/>
</dbReference>
<proteinExistence type="inferred from homology"/>
<dbReference type="CDD" id="cd04459">
    <property type="entry name" value="Rho_CSD"/>
    <property type="match status" value="1"/>
</dbReference>
<keyword evidence="8 9" id="KW-0804">Transcription</keyword>
<dbReference type="GO" id="GO:0006353">
    <property type="term" value="P:DNA-templated transcription termination"/>
    <property type="evidence" value="ECO:0007669"/>
    <property type="project" value="UniProtKB-UniRule"/>
</dbReference>
<dbReference type="SUPFAM" id="SSF50249">
    <property type="entry name" value="Nucleic acid-binding proteins"/>
    <property type="match status" value="1"/>
</dbReference>
<evidence type="ECO:0000256" key="6">
    <source>
        <dbReference type="ARBA" id="ARBA00022884"/>
    </source>
</evidence>
<evidence type="ECO:0000313" key="14">
    <source>
        <dbReference type="EMBL" id="KKT45655.1"/>
    </source>
</evidence>
<evidence type="ECO:0000256" key="5">
    <source>
        <dbReference type="ARBA" id="ARBA00022840"/>
    </source>
</evidence>
<comment type="caution">
    <text evidence="9">Lacks conserved residue(s) required for the propagation of feature annotation.</text>
</comment>
<dbReference type="STRING" id="1619110.UW36_C0002G0042"/>
<evidence type="ECO:0000256" key="2">
    <source>
        <dbReference type="ARBA" id="ARBA00022741"/>
    </source>
</evidence>
<dbReference type="PATRIC" id="fig|1619110.3.peg.125"/>
<evidence type="ECO:0000259" key="13">
    <source>
        <dbReference type="PROSITE" id="PS51856"/>
    </source>
</evidence>
<evidence type="ECO:0000256" key="11">
    <source>
        <dbReference type="PROSITE-ProRule" id="PRU01203"/>
    </source>
</evidence>
<dbReference type="SMART" id="SM00357">
    <property type="entry name" value="CSP"/>
    <property type="match status" value="1"/>
</dbReference>
<dbReference type="NCBIfam" id="TIGR00767">
    <property type="entry name" value="rho"/>
    <property type="match status" value="1"/>
</dbReference>
<dbReference type="InterPro" id="IPR041703">
    <property type="entry name" value="Rho_factor_ATP-bd"/>
</dbReference>
<name>A0A0G1HFJ7_UNCKA</name>
<feature type="domain" description="Rho RNA-BD" evidence="13">
    <location>
        <begin position="52"/>
        <end position="133"/>
    </location>
</feature>
<feature type="binding site" evidence="9">
    <location>
        <begin position="188"/>
        <end position="193"/>
    </location>
    <ligand>
        <name>ATP</name>
        <dbReference type="ChEBI" id="CHEBI:30616"/>
    </ligand>
</feature>
<dbReference type="InterPro" id="IPR027417">
    <property type="entry name" value="P-loop_NTPase"/>
</dbReference>
<dbReference type="InterPro" id="IPR004665">
    <property type="entry name" value="Term_rho"/>
</dbReference>
<evidence type="ECO:0000256" key="3">
    <source>
        <dbReference type="ARBA" id="ARBA00022801"/>
    </source>
</evidence>
<dbReference type="Gene3D" id="3.40.50.300">
    <property type="entry name" value="P-loop containing nucleotide triphosphate hydrolases"/>
    <property type="match status" value="1"/>
</dbReference>
<reference evidence="14 15" key="1">
    <citation type="journal article" date="2015" name="Nature">
        <title>rRNA introns, odd ribosomes, and small enigmatic genomes across a large radiation of phyla.</title>
        <authorList>
            <person name="Brown C.T."/>
            <person name="Hug L.A."/>
            <person name="Thomas B.C."/>
            <person name="Sharon I."/>
            <person name="Castelle C.J."/>
            <person name="Singh A."/>
            <person name="Wilkins M.J."/>
            <person name="Williams K.H."/>
            <person name="Banfield J.F."/>
        </authorList>
    </citation>
    <scope>NUCLEOTIDE SEQUENCE [LARGE SCALE GENOMIC DNA]</scope>
</reference>
<evidence type="ECO:0000256" key="10">
    <source>
        <dbReference type="NCBIfam" id="TIGR00767"/>
    </source>
</evidence>
<comment type="subunit">
    <text evidence="9">Homohexamer. The homohexamer assembles into an open ring structure.</text>
</comment>
<protein>
    <recommendedName>
        <fullName evidence="9 10">Transcription termination factor Rho</fullName>
        <ecNumber evidence="9 10">3.6.4.-</ecNumber>
    </recommendedName>
    <alternativeName>
        <fullName evidence="9">ATP-dependent helicase Rho</fullName>
    </alternativeName>
</protein>
<evidence type="ECO:0000313" key="15">
    <source>
        <dbReference type="Proteomes" id="UP000034128"/>
    </source>
</evidence>
<dbReference type="InterPro" id="IPR000194">
    <property type="entry name" value="ATPase_F1/V1/A1_a/bsu_nucl-bd"/>
</dbReference>
<evidence type="ECO:0000256" key="9">
    <source>
        <dbReference type="HAMAP-Rule" id="MF_01884"/>
    </source>
</evidence>
<accession>A0A0G1HFJ7</accession>